<comment type="caution">
    <text evidence="1">The sequence shown here is derived from an EMBL/GenBank/DDBJ whole genome shotgun (WGS) entry which is preliminary data.</text>
</comment>
<evidence type="ECO:0000313" key="2">
    <source>
        <dbReference type="Proteomes" id="UP000651852"/>
    </source>
</evidence>
<evidence type="ECO:0000313" key="1">
    <source>
        <dbReference type="EMBL" id="MBC3953366.1"/>
    </source>
</evidence>
<keyword evidence="2" id="KW-1185">Reference proteome</keyword>
<reference evidence="1 2" key="1">
    <citation type="submission" date="2020-08" db="EMBL/GenBank/DDBJ databases">
        <title>Putative novel bacterial strains isolated from necrotic wheat leaf tissues caused by Xanthomonas translucens.</title>
        <authorList>
            <person name="Tambong J.T."/>
        </authorList>
    </citation>
    <scope>NUCLEOTIDE SEQUENCE [LARGE SCALE GENOMIC DNA]</scope>
    <source>
        <strain evidence="1 2">DOAB 1069</strain>
    </source>
</reference>
<proteinExistence type="predicted"/>
<name>A0ABR7B868_9PSED</name>
<accession>A0ABR7B868</accession>
<protein>
    <submittedName>
        <fullName evidence="1">DUF3077 domain-containing protein</fullName>
    </submittedName>
</protein>
<dbReference type="RefSeq" id="WP_095099695.1">
    <property type="nucleotide sequence ID" value="NZ_JACONW010000278.1"/>
</dbReference>
<sequence>MPHLLPMPHSDLEEALGHASNLLQCAAATAYESGDRLTGSDRHLALSVVHLIDMAKTVIDHSLIRLEQLPEAS</sequence>
<organism evidence="1 2">
    <name type="scientific">Pseudomonas folii</name>
    <dbReference type="NCBI Taxonomy" id="2762593"/>
    <lineage>
        <taxon>Bacteria</taxon>
        <taxon>Pseudomonadati</taxon>
        <taxon>Pseudomonadota</taxon>
        <taxon>Gammaproteobacteria</taxon>
        <taxon>Pseudomonadales</taxon>
        <taxon>Pseudomonadaceae</taxon>
        <taxon>Pseudomonas</taxon>
    </lineage>
</organism>
<dbReference type="Proteomes" id="UP000651852">
    <property type="component" value="Unassembled WGS sequence"/>
</dbReference>
<gene>
    <name evidence="1" type="ORF">H8S59_26645</name>
</gene>
<dbReference type="EMBL" id="JACONW010000278">
    <property type="protein sequence ID" value="MBC3953366.1"/>
    <property type="molecule type" value="Genomic_DNA"/>
</dbReference>
<dbReference type="Pfam" id="PF19619">
    <property type="entry name" value="DUF6124"/>
    <property type="match status" value="1"/>
</dbReference>